<evidence type="ECO:0000256" key="1">
    <source>
        <dbReference type="ARBA" id="ARBA00006484"/>
    </source>
</evidence>
<dbReference type="Proteomes" id="UP000317043">
    <property type="component" value="Unassembled WGS sequence"/>
</dbReference>
<accession>A0A543AZ96</accession>
<protein>
    <submittedName>
        <fullName evidence="3">NAD(P)-dependent dehydrogenase (Short-subunit alcohol dehydrogenase family)</fullName>
    </submittedName>
</protein>
<sequence length="254" mass="26482">MDDKILDGRQALVYGAGGAIGSAVSSAFAAAGATVHLAGRRAEPLEKVADRIRHAGGRAETARVDATDEAAVDEFTDAVAAKHGAVDICFDLTSRDEVFGAKLVDMPLADFERPVHKAVRTMFLTSRAAARHMIRQGSGVILCFGGYGDPMADLGGFQTAFGAMEALKNTLACELGPHGIRVLTLQTNGIPEAIGADTDAKTREEITRFTEAQTMTGRAATLDEVGRVAVFAASPMARSMTATSLNITAGAEVG</sequence>
<name>A0A543AZ96_9ACTN</name>
<gene>
    <name evidence="3" type="ORF">FB566_3407</name>
</gene>
<dbReference type="InterPro" id="IPR002347">
    <property type="entry name" value="SDR_fam"/>
</dbReference>
<dbReference type="CDD" id="cd05233">
    <property type="entry name" value="SDR_c"/>
    <property type="match status" value="1"/>
</dbReference>
<keyword evidence="2" id="KW-0560">Oxidoreductase</keyword>
<organism evidence="3 4">
    <name type="scientific">Stackebrandtia endophytica</name>
    <dbReference type="NCBI Taxonomy" id="1496996"/>
    <lineage>
        <taxon>Bacteria</taxon>
        <taxon>Bacillati</taxon>
        <taxon>Actinomycetota</taxon>
        <taxon>Actinomycetes</taxon>
        <taxon>Glycomycetales</taxon>
        <taxon>Glycomycetaceae</taxon>
        <taxon>Stackebrandtia</taxon>
    </lineage>
</organism>
<dbReference type="InParanoid" id="A0A543AZ96"/>
<dbReference type="Gene3D" id="3.40.50.720">
    <property type="entry name" value="NAD(P)-binding Rossmann-like Domain"/>
    <property type="match status" value="1"/>
</dbReference>
<dbReference type="OrthoDB" id="670853at2"/>
<evidence type="ECO:0000313" key="3">
    <source>
        <dbReference type="EMBL" id="TQL77840.1"/>
    </source>
</evidence>
<dbReference type="InterPro" id="IPR036291">
    <property type="entry name" value="NAD(P)-bd_dom_sf"/>
</dbReference>
<dbReference type="GO" id="GO:0016491">
    <property type="term" value="F:oxidoreductase activity"/>
    <property type="evidence" value="ECO:0007669"/>
    <property type="project" value="UniProtKB-KW"/>
</dbReference>
<dbReference type="RefSeq" id="WP_142041348.1">
    <property type="nucleotide sequence ID" value="NZ_JBHTGS010000001.1"/>
</dbReference>
<dbReference type="Pfam" id="PF13561">
    <property type="entry name" value="adh_short_C2"/>
    <property type="match status" value="1"/>
</dbReference>
<dbReference type="SUPFAM" id="SSF51735">
    <property type="entry name" value="NAD(P)-binding Rossmann-fold domains"/>
    <property type="match status" value="1"/>
</dbReference>
<dbReference type="PRINTS" id="PR00081">
    <property type="entry name" value="GDHRDH"/>
</dbReference>
<evidence type="ECO:0000313" key="4">
    <source>
        <dbReference type="Proteomes" id="UP000317043"/>
    </source>
</evidence>
<comment type="similarity">
    <text evidence="1">Belongs to the short-chain dehydrogenases/reductases (SDR) family.</text>
</comment>
<keyword evidence="4" id="KW-1185">Reference proteome</keyword>
<dbReference type="EMBL" id="VFOW01000001">
    <property type="protein sequence ID" value="TQL77840.1"/>
    <property type="molecule type" value="Genomic_DNA"/>
</dbReference>
<reference evidence="3 4" key="1">
    <citation type="submission" date="2019-06" db="EMBL/GenBank/DDBJ databases">
        <title>Sequencing the genomes of 1000 actinobacteria strains.</title>
        <authorList>
            <person name="Klenk H.-P."/>
        </authorList>
    </citation>
    <scope>NUCLEOTIDE SEQUENCE [LARGE SCALE GENOMIC DNA]</scope>
    <source>
        <strain evidence="3 4">DSM 45928</strain>
    </source>
</reference>
<dbReference type="AlphaFoldDB" id="A0A543AZ96"/>
<comment type="caution">
    <text evidence="3">The sequence shown here is derived from an EMBL/GenBank/DDBJ whole genome shotgun (WGS) entry which is preliminary data.</text>
</comment>
<dbReference type="PANTHER" id="PTHR43669">
    <property type="entry name" value="5-KETO-D-GLUCONATE 5-REDUCTASE"/>
    <property type="match status" value="1"/>
</dbReference>
<proteinExistence type="inferred from homology"/>
<evidence type="ECO:0000256" key="2">
    <source>
        <dbReference type="ARBA" id="ARBA00023002"/>
    </source>
</evidence>
<dbReference type="PANTHER" id="PTHR43669:SF3">
    <property type="entry name" value="ALCOHOL DEHYDROGENASE, PUTATIVE (AFU_ORTHOLOGUE AFUA_3G03445)-RELATED"/>
    <property type="match status" value="1"/>
</dbReference>